<dbReference type="AlphaFoldDB" id="A0A835B2D9"/>
<gene>
    <name evidence="4" type="ORF">HU200_044627</name>
</gene>
<dbReference type="Proteomes" id="UP000636709">
    <property type="component" value="Unassembled WGS sequence"/>
</dbReference>
<dbReference type="InterPro" id="IPR013126">
    <property type="entry name" value="Hsp_70_fam"/>
</dbReference>
<keyword evidence="5" id="KW-1185">Reference proteome</keyword>
<dbReference type="GO" id="GO:0005524">
    <property type="term" value="F:ATP binding"/>
    <property type="evidence" value="ECO:0007669"/>
    <property type="project" value="UniProtKB-KW"/>
</dbReference>
<dbReference type="Gene3D" id="3.90.640.10">
    <property type="entry name" value="Actin, Chain A, domain 4"/>
    <property type="match status" value="1"/>
</dbReference>
<keyword evidence="2" id="KW-0547">Nucleotide-binding</keyword>
<comment type="caution">
    <text evidence="4">The sequence shown here is derived from an EMBL/GenBank/DDBJ whole genome shotgun (WGS) entry which is preliminary data.</text>
</comment>
<dbReference type="SUPFAM" id="SSF53067">
    <property type="entry name" value="Actin-like ATPase domain"/>
    <property type="match status" value="2"/>
</dbReference>
<dbReference type="PROSITE" id="PS00297">
    <property type="entry name" value="HSP70_1"/>
    <property type="match status" value="1"/>
</dbReference>
<dbReference type="InterPro" id="IPR043129">
    <property type="entry name" value="ATPase_NBD"/>
</dbReference>
<evidence type="ECO:0000256" key="3">
    <source>
        <dbReference type="ARBA" id="ARBA00022840"/>
    </source>
</evidence>
<evidence type="ECO:0000256" key="2">
    <source>
        <dbReference type="ARBA" id="ARBA00022741"/>
    </source>
</evidence>
<dbReference type="GO" id="GO:0140662">
    <property type="term" value="F:ATP-dependent protein folding chaperone"/>
    <property type="evidence" value="ECO:0007669"/>
    <property type="project" value="InterPro"/>
</dbReference>
<dbReference type="Pfam" id="PF00012">
    <property type="entry name" value="HSP70"/>
    <property type="match status" value="2"/>
</dbReference>
<comment type="similarity">
    <text evidence="1">Belongs to the heat shock protein 70 family.</text>
</comment>
<sequence length="250" mass="27334">MVISKAVGPAIGIDLGTTYSCVAIWRRDRGEVIANDQGNHLTPSCVAFTDNERFVGEAALNQAASNPTNTVFGENTTRLFLREATIDAGTIAGLNVMRIINEPTAAAIAYGLDKMPVSDKGRMVLVFDLGGGTFDVSLVNIDRGLDIGMGLFEVKAVAGNTHLGGADFDNEMVKFCMRDFLRKHRKIDIRSNQRAIRRLKTACERAKRMLSSTAETTIEVDSLHDGIDFSTSISRSRFEELNRDLFNAAL</sequence>
<reference evidence="4" key="1">
    <citation type="submission" date="2020-07" db="EMBL/GenBank/DDBJ databases">
        <title>Genome sequence and genetic diversity analysis of an under-domesticated orphan crop, white fonio (Digitaria exilis).</title>
        <authorList>
            <person name="Bennetzen J.L."/>
            <person name="Chen S."/>
            <person name="Ma X."/>
            <person name="Wang X."/>
            <person name="Yssel A.E.J."/>
            <person name="Chaluvadi S.R."/>
            <person name="Johnson M."/>
            <person name="Gangashetty P."/>
            <person name="Hamidou F."/>
            <person name="Sanogo M.D."/>
            <person name="Zwaenepoel A."/>
            <person name="Wallace J."/>
            <person name="Van De Peer Y."/>
            <person name="Van Deynze A."/>
        </authorList>
    </citation>
    <scope>NUCLEOTIDE SEQUENCE</scope>
    <source>
        <tissue evidence="4">Leaves</tissue>
    </source>
</reference>
<dbReference type="Gene3D" id="3.30.420.40">
    <property type="match status" value="3"/>
</dbReference>
<dbReference type="InterPro" id="IPR018181">
    <property type="entry name" value="Heat_shock_70_CS"/>
</dbReference>
<dbReference type="FunFam" id="3.30.420.40:FF:000028">
    <property type="entry name" value="heat shock 70 kDa protein-like"/>
    <property type="match status" value="1"/>
</dbReference>
<dbReference type="PRINTS" id="PR00301">
    <property type="entry name" value="HEATSHOCK70"/>
</dbReference>
<dbReference type="EMBL" id="JACEFO010002102">
    <property type="protein sequence ID" value="KAF8683697.1"/>
    <property type="molecule type" value="Genomic_DNA"/>
</dbReference>
<dbReference type="PROSITE" id="PS00329">
    <property type="entry name" value="HSP70_2"/>
    <property type="match status" value="1"/>
</dbReference>
<evidence type="ECO:0000313" key="5">
    <source>
        <dbReference type="Proteomes" id="UP000636709"/>
    </source>
</evidence>
<protein>
    <recommendedName>
        <fullName evidence="6">Heat shock protein 70</fullName>
    </recommendedName>
</protein>
<dbReference type="PANTHER" id="PTHR19375">
    <property type="entry name" value="HEAT SHOCK PROTEIN 70KDA"/>
    <property type="match status" value="1"/>
</dbReference>
<dbReference type="FunFam" id="3.90.640.10:FF:000002">
    <property type="entry name" value="Heat shock 70 kDa"/>
    <property type="match status" value="1"/>
</dbReference>
<evidence type="ECO:0008006" key="6">
    <source>
        <dbReference type="Google" id="ProtNLM"/>
    </source>
</evidence>
<evidence type="ECO:0000256" key="1">
    <source>
        <dbReference type="ARBA" id="ARBA00007381"/>
    </source>
</evidence>
<accession>A0A835B2D9</accession>
<name>A0A835B2D9_9POAL</name>
<keyword evidence="3" id="KW-0067">ATP-binding</keyword>
<evidence type="ECO:0000313" key="4">
    <source>
        <dbReference type="EMBL" id="KAF8683697.1"/>
    </source>
</evidence>
<organism evidence="4 5">
    <name type="scientific">Digitaria exilis</name>
    <dbReference type="NCBI Taxonomy" id="1010633"/>
    <lineage>
        <taxon>Eukaryota</taxon>
        <taxon>Viridiplantae</taxon>
        <taxon>Streptophyta</taxon>
        <taxon>Embryophyta</taxon>
        <taxon>Tracheophyta</taxon>
        <taxon>Spermatophyta</taxon>
        <taxon>Magnoliopsida</taxon>
        <taxon>Liliopsida</taxon>
        <taxon>Poales</taxon>
        <taxon>Poaceae</taxon>
        <taxon>PACMAD clade</taxon>
        <taxon>Panicoideae</taxon>
        <taxon>Panicodae</taxon>
        <taxon>Paniceae</taxon>
        <taxon>Anthephorinae</taxon>
        <taxon>Digitaria</taxon>
    </lineage>
</organism>
<dbReference type="OrthoDB" id="671663at2759"/>
<dbReference type="FunFam" id="3.30.420.40:FF:000806">
    <property type="entry name" value="Uncharacterized protein"/>
    <property type="match status" value="1"/>
</dbReference>
<proteinExistence type="inferred from homology"/>